<dbReference type="InterPro" id="IPR033121">
    <property type="entry name" value="PEPTIDASE_A1"/>
</dbReference>
<dbReference type="InterPro" id="IPR021109">
    <property type="entry name" value="Peptidase_aspartic_dom_sf"/>
</dbReference>
<dbReference type="CDD" id="cd05476">
    <property type="entry name" value="pepsin_A_like_plant"/>
    <property type="match status" value="1"/>
</dbReference>
<dbReference type="InterPro" id="IPR032799">
    <property type="entry name" value="TAXi_C"/>
</dbReference>
<keyword evidence="3" id="KW-0064">Aspartyl protease</keyword>
<dbReference type="InterPro" id="IPR032861">
    <property type="entry name" value="TAXi_N"/>
</dbReference>
<keyword evidence="10" id="KW-1185">Reference proteome</keyword>
<dbReference type="SUPFAM" id="SSF50630">
    <property type="entry name" value="Acid proteases"/>
    <property type="match status" value="1"/>
</dbReference>
<dbReference type="PANTHER" id="PTHR13683:SF768">
    <property type="entry name" value="EUKARYOTIC ASPARTYL PROTEASE FAMILY PROTEIN"/>
    <property type="match status" value="1"/>
</dbReference>
<dbReference type="PRINTS" id="PR00792">
    <property type="entry name" value="PEPSIN"/>
</dbReference>
<name>A0AA41SGJ1_PAPNU</name>
<evidence type="ECO:0000256" key="7">
    <source>
        <dbReference type="SAM" id="SignalP"/>
    </source>
</evidence>
<evidence type="ECO:0000259" key="8">
    <source>
        <dbReference type="PROSITE" id="PS51767"/>
    </source>
</evidence>
<keyword evidence="5" id="KW-0325">Glycoprotein</keyword>
<gene>
    <name evidence="9" type="ORF">MKW94_006050</name>
</gene>
<evidence type="ECO:0000256" key="5">
    <source>
        <dbReference type="ARBA" id="ARBA00023180"/>
    </source>
</evidence>
<feature type="active site" evidence="6">
    <location>
        <position position="284"/>
    </location>
</feature>
<evidence type="ECO:0000313" key="10">
    <source>
        <dbReference type="Proteomes" id="UP001177140"/>
    </source>
</evidence>
<evidence type="ECO:0000256" key="6">
    <source>
        <dbReference type="PIRSR" id="PIRSR601461-1"/>
    </source>
</evidence>
<evidence type="ECO:0000256" key="2">
    <source>
        <dbReference type="ARBA" id="ARBA00022670"/>
    </source>
</evidence>
<evidence type="ECO:0000256" key="4">
    <source>
        <dbReference type="ARBA" id="ARBA00022801"/>
    </source>
</evidence>
<comment type="similarity">
    <text evidence="1">Belongs to the peptidase A1 family.</text>
</comment>
<dbReference type="InterPro" id="IPR001461">
    <property type="entry name" value="Aspartic_peptidase_A1"/>
</dbReference>
<dbReference type="GO" id="GO:0006508">
    <property type="term" value="P:proteolysis"/>
    <property type="evidence" value="ECO:0007669"/>
    <property type="project" value="UniProtKB-KW"/>
</dbReference>
<dbReference type="PANTHER" id="PTHR13683">
    <property type="entry name" value="ASPARTYL PROTEASES"/>
    <property type="match status" value="1"/>
</dbReference>
<keyword evidence="7" id="KW-0732">Signal</keyword>
<feature type="domain" description="Peptidase A1" evidence="8">
    <location>
        <begin position="75"/>
        <end position="402"/>
    </location>
</feature>
<comment type="caution">
    <text evidence="9">The sequence shown here is derived from an EMBL/GenBank/DDBJ whole genome shotgun (WGS) entry which is preliminary data.</text>
</comment>
<dbReference type="Gene3D" id="2.40.70.10">
    <property type="entry name" value="Acid Proteases"/>
    <property type="match status" value="2"/>
</dbReference>
<dbReference type="EMBL" id="JAJJMA010155547">
    <property type="protein sequence ID" value="MCL7035324.1"/>
    <property type="molecule type" value="Genomic_DNA"/>
</dbReference>
<keyword evidence="2" id="KW-0645">Protease</keyword>
<proteinExistence type="inferred from homology"/>
<evidence type="ECO:0000256" key="3">
    <source>
        <dbReference type="ARBA" id="ARBA00022750"/>
    </source>
</evidence>
<protein>
    <recommendedName>
        <fullName evidence="8">Peptidase A1 domain-containing protein</fullName>
    </recommendedName>
</protein>
<feature type="signal peptide" evidence="7">
    <location>
        <begin position="1"/>
        <end position="25"/>
    </location>
</feature>
<feature type="active site" evidence="6">
    <location>
        <position position="93"/>
    </location>
</feature>
<dbReference type="AlphaFoldDB" id="A0AA41SGJ1"/>
<dbReference type="GO" id="GO:0004190">
    <property type="term" value="F:aspartic-type endopeptidase activity"/>
    <property type="evidence" value="ECO:0007669"/>
    <property type="project" value="UniProtKB-KW"/>
</dbReference>
<accession>A0AA41SGJ1</accession>
<dbReference type="Pfam" id="PF14541">
    <property type="entry name" value="TAXi_C"/>
    <property type="match status" value="1"/>
</dbReference>
<dbReference type="PROSITE" id="PS51767">
    <property type="entry name" value="PEPTIDASE_A1"/>
    <property type="match status" value="1"/>
</dbReference>
<dbReference type="Pfam" id="PF14543">
    <property type="entry name" value="TAXi_N"/>
    <property type="match status" value="1"/>
</dbReference>
<sequence>MAKTHQLWLCVLLLFLCINLDGVGGGGLFHVQHKYGRDIDRAVDNLRIHDENRHGRAGISFPIAGDGKATGTGLYYTKIGIGNPSSDYYVLVDTGSVTSWVDCFGCNKCPTESSLGIKLRLYNPKTSLSAVTCEPSDKRCKYRVDYGDGSSTDGYLVSDLLWFDQVSGNLATMSANARIIFGCGINQTGNLVSSRSFDGLFGFGASSSSMVSQLASSGKSKKKFAHCLDSKNGGGIFVIGDVVQPALQTTPLVSNSSHYKVITNSIQVGDVIISNGDSKETIIDCGSTLAYLPGTLLEQLKQAVYARQANLNIYLSEDLFECFHFNMSIDEFFPTVTFAFDSAKVDVFPHDYLIAHENEQYCLGWLDSKRIKFVDDSILLGDLALSNKLVVYDLDNRILGLSAYDCSSTIGLRDEDTGDINQVAGRNLSSADDHHQQDISSASAPYHSDSGKLITVFILSFSVYFL</sequence>
<feature type="chain" id="PRO_5041411365" description="Peptidase A1 domain-containing protein" evidence="7">
    <location>
        <begin position="26"/>
        <end position="466"/>
    </location>
</feature>
<evidence type="ECO:0000313" key="9">
    <source>
        <dbReference type="EMBL" id="MCL7035324.1"/>
    </source>
</evidence>
<organism evidence="9 10">
    <name type="scientific">Papaver nudicaule</name>
    <name type="common">Iceland poppy</name>
    <dbReference type="NCBI Taxonomy" id="74823"/>
    <lineage>
        <taxon>Eukaryota</taxon>
        <taxon>Viridiplantae</taxon>
        <taxon>Streptophyta</taxon>
        <taxon>Embryophyta</taxon>
        <taxon>Tracheophyta</taxon>
        <taxon>Spermatophyta</taxon>
        <taxon>Magnoliopsida</taxon>
        <taxon>Ranunculales</taxon>
        <taxon>Papaveraceae</taxon>
        <taxon>Papaveroideae</taxon>
        <taxon>Papaver</taxon>
    </lineage>
</organism>
<evidence type="ECO:0000256" key="1">
    <source>
        <dbReference type="ARBA" id="ARBA00007447"/>
    </source>
</evidence>
<keyword evidence="4" id="KW-0378">Hydrolase</keyword>
<reference evidence="9" key="1">
    <citation type="submission" date="2022-03" db="EMBL/GenBank/DDBJ databases">
        <title>A functionally conserved STORR gene fusion in Papaver species that diverged 16.8 million years ago.</title>
        <authorList>
            <person name="Catania T."/>
        </authorList>
    </citation>
    <scope>NUCLEOTIDE SEQUENCE</scope>
    <source>
        <strain evidence="9">S-191538</strain>
    </source>
</reference>
<dbReference type="InterPro" id="IPR034161">
    <property type="entry name" value="Pepsin-like_plant"/>
</dbReference>
<dbReference type="Proteomes" id="UP001177140">
    <property type="component" value="Unassembled WGS sequence"/>
</dbReference>